<evidence type="ECO:0000256" key="1">
    <source>
        <dbReference type="ARBA" id="ARBA00001971"/>
    </source>
</evidence>
<sequence length="528" mass="59856">MISNLVALKDAVCANGWLTLGTILIFLVFLNYTQGGPDLRHIPAFGPQGRLTSYIGSYRFLSNACGVVAEEVNKHPAGMFRVPFLDHWEVVVSGTQLVNELSKASDDDLSVIDAVADVLQTEFTMGESIKYDQYHVGVIGSTLTRNLVAQFDDVYDEIAVSCEDVMEAKGEKKADGWVSVPLFDTVIDIVARTGNRLFVGLPLCRNRDYLHLARNWAVDVFIGAFFINFMPWILKPMRQRIVALRRRYFRHPGKDELHKTVNERVQLDLDFGTDRPDRPSDAISWMYDVARFRYSPDVVVDEVVQRIMFLNFSAIHTSTHALTNIIYHLAARPEIYLDSLRREVEEVTSRLGWTKAALREMIKVDSFVRESERFNGLSCLIMTRKVVNPLGFTFSNGVSVPFGAIVSVANYATHHNEDYYHKANEFDGFRFSDIREAAEGFDTIRHQMVHTTPEHVTFGHGRHSCPGRFFAANELKAALAHIVLFYDIKLGDNCHGVKPPNHWLSIALIPDKRAHVMFKRRSDVETVG</sequence>
<keyword evidence="11" id="KW-1185">Reference proteome</keyword>
<evidence type="ECO:0000256" key="3">
    <source>
        <dbReference type="ARBA" id="ARBA00022723"/>
    </source>
</evidence>
<comment type="caution">
    <text evidence="10">The sequence shown here is derived from an EMBL/GenBank/DDBJ whole genome shotgun (WGS) entry which is preliminary data.</text>
</comment>
<keyword evidence="5 7" id="KW-0408">Iron</keyword>
<dbReference type="PANTHER" id="PTHR46206">
    <property type="entry name" value="CYTOCHROME P450"/>
    <property type="match status" value="1"/>
</dbReference>
<keyword evidence="9" id="KW-0472">Membrane</keyword>
<dbReference type="PROSITE" id="PS00086">
    <property type="entry name" value="CYTOCHROME_P450"/>
    <property type="match status" value="1"/>
</dbReference>
<evidence type="ECO:0000256" key="7">
    <source>
        <dbReference type="PIRSR" id="PIRSR602403-1"/>
    </source>
</evidence>
<evidence type="ECO:0000256" key="8">
    <source>
        <dbReference type="RuleBase" id="RU000461"/>
    </source>
</evidence>
<comment type="similarity">
    <text evidence="2 8">Belongs to the cytochrome P450 family.</text>
</comment>
<proteinExistence type="inferred from homology"/>
<name>A0AAD7DN50_MYCRO</name>
<keyword evidence="9" id="KW-1133">Transmembrane helix</keyword>
<evidence type="ECO:0000256" key="2">
    <source>
        <dbReference type="ARBA" id="ARBA00010617"/>
    </source>
</evidence>
<dbReference type="EMBL" id="JARKIE010000038">
    <property type="protein sequence ID" value="KAJ7695419.1"/>
    <property type="molecule type" value="Genomic_DNA"/>
</dbReference>
<evidence type="ECO:0000256" key="5">
    <source>
        <dbReference type="ARBA" id="ARBA00023004"/>
    </source>
</evidence>
<dbReference type="Gene3D" id="1.10.630.10">
    <property type="entry name" value="Cytochrome P450"/>
    <property type="match status" value="1"/>
</dbReference>
<feature type="transmembrane region" description="Helical" evidence="9">
    <location>
        <begin position="12"/>
        <end position="32"/>
    </location>
</feature>
<feature type="binding site" description="axial binding residue" evidence="7">
    <location>
        <position position="465"/>
    </location>
    <ligand>
        <name>heme</name>
        <dbReference type="ChEBI" id="CHEBI:30413"/>
    </ligand>
    <ligandPart>
        <name>Fe</name>
        <dbReference type="ChEBI" id="CHEBI:18248"/>
    </ligandPart>
</feature>
<dbReference type="GO" id="GO:0020037">
    <property type="term" value="F:heme binding"/>
    <property type="evidence" value="ECO:0007669"/>
    <property type="project" value="InterPro"/>
</dbReference>
<dbReference type="SUPFAM" id="SSF48264">
    <property type="entry name" value="Cytochrome P450"/>
    <property type="match status" value="1"/>
</dbReference>
<dbReference type="GO" id="GO:0016705">
    <property type="term" value="F:oxidoreductase activity, acting on paired donors, with incorporation or reduction of molecular oxygen"/>
    <property type="evidence" value="ECO:0007669"/>
    <property type="project" value="InterPro"/>
</dbReference>
<evidence type="ECO:0000256" key="6">
    <source>
        <dbReference type="ARBA" id="ARBA00023033"/>
    </source>
</evidence>
<keyword evidence="9" id="KW-0812">Transmembrane</keyword>
<gene>
    <name evidence="10" type="ORF">B0H17DRAFT_1131469</name>
</gene>
<evidence type="ECO:0000256" key="9">
    <source>
        <dbReference type="SAM" id="Phobius"/>
    </source>
</evidence>
<keyword evidence="7 8" id="KW-0349">Heme</keyword>
<dbReference type="InterPro" id="IPR002403">
    <property type="entry name" value="Cyt_P450_E_grp-IV"/>
</dbReference>
<accession>A0AAD7DN50</accession>
<evidence type="ECO:0000313" key="10">
    <source>
        <dbReference type="EMBL" id="KAJ7695419.1"/>
    </source>
</evidence>
<dbReference type="GO" id="GO:0005506">
    <property type="term" value="F:iron ion binding"/>
    <property type="evidence" value="ECO:0007669"/>
    <property type="project" value="InterPro"/>
</dbReference>
<dbReference type="PANTHER" id="PTHR46206:SF1">
    <property type="entry name" value="P450, PUTATIVE (EUROFUNG)-RELATED"/>
    <property type="match status" value="1"/>
</dbReference>
<dbReference type="InterPro" id="IPR017972">
    <property type="entry name" value="Cyt_P450_CS"/>
</dbReference>
<dbReference type="Proteomes" id="UP001221757">
    <property type="component" value="Unassembled WGS sequence"/>
</dbReference>
<feature type="transmembrane region" description="Helical" evidence="9">
    <location>
        <begin position="216"/>
        <end position="234"/>
    </location>
</feature>
<dbReference type="CDD" id="cd11041">
    <property type="entry name" value="CYP503A1-like"/>
    <property type="match status" value="1"/>
</dbReference>
<organism evidence="10 11">
    <name type="scientific">Mycena rosella</name>
    <name type="common">Pink bonnet</name>
    <name type="synonym">Agaricus rosellus</name>
    <dbReference type="NCBI Taxonomy" id="1033263"/>
    <lineage>
        <taxon>Eukaryota</taxon>
        <taxon>Fungi</taxon>
        <taxon>Dikarya</taxon>
        <taxon>Basidiomycota</taxon>
        <taxon>Agaricomycotina</taxon>
        <taxon>Agaricomycetes</taxon>
        <taxon>Agaricomycetidae</taxon>
        <taxon>Agaricales</taxon>
        <taxon>Marasmiineae</taxon>
        <taxon>Mycenaceae</taxon>
        <taxon>Mycena</taxon>
    </lineage>
</organism>
<dbReference type="AlphaFoldDB" id="A0AAD7DN50"/>
<dbReference type="Pfam" id="PF00067">
    <property type="entry name" value="p450"/>
    <property type="match status" value="1"/>
</dbReference>
<evidence type="ECO:0000256" key="4">
    <source>
        <dbReference type="ARBA" id="ARBA00023002"/>
    </source>
</evidence>
<evidence type="ECO:0000313" key="11">
    <source>
        <dbReference type="Proteomes" id="UP001221757"/>
    </source>
</evidence>
<reference evidence="10" key="1">
    <citation type="submission" date="2023-03" db="EMBL/GenBank/DDBJ databases">
        <title>Massive genome expansion in bonnet fungi (Mycena s.s.) driven by repeated elements and novel gene families across ecological guilds.</title>
        <authorList>
            <consortium name="Lawrence Berkeley National Laboratory"/>
            <person name="Harder C.B."/>
            <person name="Miyauchi S."/>
            <person name="Viragh M."/>
            <person name="Kuo A."/>
            <person name="Thoen E."/>
            <person name="Andreopoulos B."/>
            <person name="Lu D."/>
            <person name="Skrede I."/>
            <person name="Drula E."/>
            <person name="Henrissat B."/>
            <person name="Morin E."/>
            <person name="Kohler A."/>
            <person name="Barry K."/>
            <person name="LaButti K."/>
            <person name="Morin E."/>
            <person name="Salamov A."/>
            <person name="Lipzen A."/>
            <person name="Mereny Z."/>
            <person name="Hegedus B."/>
            <person name="Baldrian P."/>
            <person name="Stursova M."/>
            <person name="Weitz H."/>
            <person name="Taylor A."/>
            <person name="Grigoriev I.V."/>
            <person name="Nagy L.G."/>
            <person name="Martin F."/>
            <person name="Kauserud H."/>
        </authorList>
    </citation>
    <scope>NUCLEOTIDE SEQUENCE</scope>
    <source>
        <strain evidence="10">CBHHK067</strain>
    </source>
</reference>
<keyword evidence="6 8" id="KW-0503">Monooxygenase</keyword>
<dbReference type="InterPro" id="IPR001128">
    <property type="entry name" value="Cyt_P450"/>
</dbReference>
<keyword evidence="4 8" id="KW-0560">Oxidoreductase</keyword>
<comment type="cofactor">
    <cofactor evidence="1 7">
        <name>heme</name>
        <dbReference type="ChEBI" id="CHEBI:30413"/>
    </cofactor>
</comment>
<keyword evidence="3 7" id="KW-0479">Metal-binding</keyword>
<dbReference type="InterPro" id="IPR036396">
    <property type="entry name" value="Cyt_P450_sf"/>
</dbReference>
<dbReference type="GO" id="GO:0004497">
    <property type="term" value="F:monooxygenase activity"/>
    <property type="evidence" value="ECO:0007669"/>
    <property type="project" value="UniProtKB-KW"/>
</dbReference>
<dbReference type="PRINTS" id="PR00465">
    <property type="entry name" value="EP450IV"/>
</dbReference>
<protein>
    <submittedName>
        <fullName evidence="10">Cytochrome P450</fullName>
    </submittedName>
</protein>